<dbReference type="Pfam" id="PF02195">
    <property type="entry name" value="ParB_N"/>
    <property type="match status" value="1"/>
</dbReference>
<evidence type="ECO:0000313" key="3">
    <source>
        <dbReference type="EMBL" id="PAU95433.1"/>
    </source>
</evidence>
<proteinExistence type="inferred from homology"/>
<dbReference type="OrthoDB" id="7908920at2"/>
<accession>A0A2A2GEW1</accession>
<evidence type="ECO:0000259" key="2">
    <source>
        <dbReference type="SMART" id="SM00470"/>
    </source>
</evidence>
<comment type="caution">
    <text evidence="3">The sequence shown here is derived from an EMBL/GenBank/DDBJ whole genome shotgun (WGS) entry which is preliminary data.</text>
</comment>
<dbReference type="InterPro" id="IPR037972">
    <property type="entry name" value="RepB_N"/>
</dbReference>
<dbReference type="Gene3D" id="3.90.1530.30">
    <property type="match status" value="1"/>
</dbReference>
<dbReference type="InterPro" id="IPR004437">
    <property type="entry name" value="ParB/RepB/Spo0J"/>
</dbReference>
<keyword evidence="4" id="KW-1185">Reference proteome</keyword>
<dbReference type="Pfam" id="PF07506">
    <property type="entry name" value="RepB"/>
    <property type="match status" value="1"/>
</dbReference>
<dbReference type="InterPro" id="IPR050336">
    <property type="entry name" value="Chromosome_partition/occlusion"/>
</dbReference>
<dbReference type="NCBIfam" id="TIGR03454">
    <property type="entry name" value="partition_RepB"/>
    <property type="match status" value="1"/>
</dbReference>
<dbReference type="EMBL" id="NSJZ01000033">
    <property type="protein sequence ID" value="PAU95433.1"/>
    <property type="molecule type" value="Genomic_DNA"/>
</dbReference>
<reference evidence="3 4" key="1">
    <citation type="submission" date="2017-09" db="EMBL/GenBank/DDBJ databases">
        <title>Paracoccus alkalisoli sp. nov., isolated from saline alkaline soil.</title>
        <authorList>
            <person name="Dong X."/>
            <person name="Zhang G."/>
        </authorList>
    </citation>
    <scope>NUCLEOTIDE SEQUENCE [LARGE SCALE GENOMIC DNA]</scope>
    <source>
        <strain evidence="3 4">WN007</strain>
    </source>
</reference>
<evidence type="ECO:0000256" key="1">
    <source>
        <dbReference type="ARBA" id="ARBA00006295"/>
    </source>
</evidence>
<comment type="similarity">
    <text evidence="1">Belongs to the ParB family.</text>
</comment>
<dbReference type="GO" id="GO:0003677">
    <property type="term" value="F:DNA binding"/>
    <property type="evidence" value="ECO:0007669"/>
    <property type="project" value="InterPro"/>
</dbReference>
<organism evidence="3 4">
    <name type="scientific">Paracoccus salipaludis</name>
    <dbReference type="NCBI Taxonomy" id="2032623"/>
    <lineage>
        <taxon>Bacteria</taxon>
        <taxon>Pseudomonadati</taxon>
        <taxon>Pseudomonadota</taxon>
        <taxon>Alphaproteobacteria</taxon>
        <taxon>Rhodobacterales</taxon>
        <taxon>Paracoccaceae</taxon>
        <taxon>Paracoccus</taxon>
    </lineage>
</organism>
<feature type="domain" description="ParB-like N-terminal" evidence="2">
    <location>
        <begin position="62"/>
        <end position="155"/>
    </location>
</feature>
<dbReference type="CDD" id="cd16405">
    <property type="entry name" value="RepB_like_N"/>
    <property type="match status" value="1"/>
</dbReference>
<gene>
    <name evidence="3" type="primary">repB</name>
    <name evidence="3" type="ORF">CK240_16585</name>
</gene>
<dbReference type="InterPro" id="IPR003115">
    <property type="entry name" value="ParB_N"/>
</dbReference>
<dbReference type="AlphaFoldDB" id="A0A2A2GEW1"/>
<sequence length="347" mass="39009">MGAGVARKLFNNLIEAAAQSSVEDDDLPPRPVVVREMPRTGRIMSTSRLSDGLMDLQANTIRDLDPSSIVQTGLRDRIDVDSDGIRELAQSIREHGQHVPVLVRPLPDQIDRYEIVYGRRRLAAVRLIGGDMTIKAIVRGMRDEDAVIAQGHENNLRLDPSHIEKALFTAELRRKRFPNEIIMEALNVDRFAISKLVKIAEDIPHELIEMIGPAHEIGRRPWRDFGDLVISGKVDVIAVAEDALARLGHEASSSERFRYVHEALRRAIDAASRRNAAAQKLVHGPTRRLVGEKGPGPALEFRAGRKALSLSFRTSDNPEFGSWLERNIDTVVADLQERWMRESRRED</sequence>
<dbReference type="GO" id="GO:0007059">
    <property type="term" value="P:chromosome segregation"/>
    <property type="evidence" value="ECO:0007669"/>
    <property type="project" value="TreeGrafter"/>
</dbReference>
<dbReference type="InterPro" id="IPR017819">
    <property type="entry name" value="Plasmid_partition_RepB"/>
</dbReference>
<dbReference type="InterPro" id="IPR011111">
    <property type="entry name" value="Plasmid_RepB"/>
</dbReference>
<dbReference type="NCBIfam" id="TIGR00180">
    <property type="entry name" value="parB_part"/>
    <property type="match status" value="1"/>
</dbReference>
<dbReference type="SMART" id="SM00470">
    <property type="entry name" value="ParB"/>
    <property type="match status" value="1"/>
</dbReference>
<dbReference type="PANTHER" id="PTHR33375:SF1">
    <property type="entry name" value="CHROMOSOME-PARTITIONING PROTEIN PARB-RELATED"/>
    <property type="match status" value="1"/>
</dbReference>
<dbReference type="Proteomes" id="UP000218023">
    <property type="component" value="Unassembled WGS sequence"/>
</dbReference>
<dbReference type="PANTHER" id="PTHR33375">
    <property type="entry name" value="CHROMOSOME-PARTITIONING PROTEIN PARB-RELATED"/>
    <property type="match status" value="1"/>
</dbReference>
<dbReference type="GO" id="GO:0005694">
    <property type="term" value="C:chromosome"/>
    <property type="evidence" value="ECO:0007669"/>
    <property type="project" value="TreeGrafter"/>
</dbReference>
<evidence type="ECO:0000313" key="4">
    <source>
        <dbReference type="Proteomes" id="UP000218023"/>
    </source>
</evidence>
<dbReference type="InterPro" id="IPR036086">
    <property type="entry name" value="ParB/Sulfiredoxin_sf"/>
</dbReference>
<name>A0A2A2GEW1_9RHOB</name>
<dbReference type="SUPFAM" id="SSF110849">
    <property type="entry name" value="ParB/Sulfiredoxin"/>
    <property type="match status" value="1"/>
</dbReference>
<protein>
    <submittedName>
        <fullName evidence="3">Plasmid partitioning protein RepB</fullName>
    </submittedName>
</protein>